<dbReference type="EMBL" id="LBYB01000005">
    <property type="protein sequence ID" value="KKR41886.1"/>
    <property type="molecule type" value="Genomic_DNA"/>
</dbReference>
<dbReference type="GO" id="GO:0006260">
    <property type="term" value="P:DNA replication"/>
    <property type="evidence" value="ECO:0007669"/>
    <property type="project" value="InterPro"/>
</dbReference>
<name>A0A0G0QWW2_9BACT</name>
<evidence type="ECO:0000256" key="1">
    <source>
        <dbReference type="ARBA" id="ARBA00023125"/>
    </source>
</evidence>
<evidence type="ECO:0000256" key="3">
    <source>
        <dbReference type="PIRNR" id="PIRNR002070"/>
    </source>
</evidence>
<dbReference type="InterPro" id="IPR000424">
    <property type="entry name" value="Primosome_PriB/ssb"/>
</dbReference>
<protein>
    <recommendedName>
        <fullName evidence="2 3">Single-stranded DNA-binding protein</fullName>
        <shortName evidence="2">SSB</shortName>
    </recommendedName>
</protein>
<dbReference type="HAMAP" id="MF_00984">
    <property type="entry name" value="SSB"/>
    <property type="match status" value="1"/>
</dbReference>
<dbReference type="SUPFAM" id="SSF50249">
    <property type="entry name" value="Nucleic acid-binding proteins"/>
    <property type="match status" value="1"/>
</dbReference>
<comment type="caution">
    <text evidence="2">Lacks conserved residue(s) required for the propagation of feature annotation.</text>
</comment>
<dbReference type="CDD" id="cd04496">
    <property type="entry name" value="SSB_OBF"/>
    <property type="match status" value="1"/>
</dbReference>
<dbReference type="Gene3D" id="2.40.50.140">
    <property type="entry name" value="Nucleic acid-binding proteins"/>
    <property type="match status" value="1"/>
</dbReference>
<comment type="subunit">
    <text evidence="2">Homotetramer.</text>
</comment>
<organism evidence="5 6">
    <name type="scientific">Candidatus Daviesbacteria bacterium GW2011_GWC2_40_12</name>
    <dbReference type="NCBI Taxonomy" id="1618431"/>
    <lineage>
        <taxon>Bacteria</taxon>
        <taxon>Candidatus Daviesiibacteriota</taxon>
    </lineage>
</organism>
<dbReference type="NCBIfam" id="TIGR00621">
    <property type="entry name" value="ssb"/>
    <property type="match status" value="1"/>
</dbReference>
<dbReference type="InterPro" id="IPR011344">
    <property type="entry name" value="ssDNA-bd"/>
</dbReference>
<evidence type="ECO:0000313" key="5">
    <source>
        <dbReference type="EMBL" id="KKR41886.1"/>
    </source>
</evidence>
<dbReference type="InterPro" id="IPR012340">
    <property type="entry name" value="NA-bd_OB-fold"/>
</dbReference>
<dbReference type="PIRSF" id="PIRSF002070">
    <property type="entry name" value="SSB"/>
    <property type="match status" value="1"/>
</dbReference>
<dbReference type="PANTHER" id="PTHR10302:SF27">
    <property type="entry name" value="SINGLE-STRANDED DNA-BINDING PROTEIN"/>
    <property type="match status" value="1"/>
</dbReference>
<dbReference type="AlphaFoldDB" id="A0A0G0QWW2"/>
<evidence type="ECO:0000313" key="6">
    <source>
        <dbReference type="Proteomes" id="UP000034881"/>
    </source>
</evidence>
<feature type="region of interest" description="Disordered" evidence="4">
    <location>
        <begin position="109"/>
        <end position="168"/>
    </location>
</feature>
<comment type="caution">
    <text evidence="5">The sequence shown here is derived from an EMBL/GenBank/DDBJ whole genome shotgun (WGS) entry which is preliminary data.</text>
</comment>
<keyword evidence="1 2" id="KW-0238">DNA-binding</keyword>
<dbReference type="PROSITE" id="PS50935">
    <property type="entry name" value="SSB"/>
    <property type="match status" value="1"/>
</dbReference>
<dbReference type="PANTHER" id="PTHR10302">
    <property type="entry name" value="SINGLE-STRANDED DNA-BINDING PROTEIN"/>
    <property type="match status" value="1"/>
</dbReference>
<feature type="compositionally biased region" description="Basic and acidic residues" evidence="4">
    <location>
        <begin position="136"/>
        <end position="168"/>
    </location>
</feature>
<evidence type="ECO:0000256" key="2">
    <source>
        <dbReference type="HAMAP-Rule" id="MF_00984"/>
    </source>
</evidence>
<accession>A0A0G0QWW2</accession>
<evidence type="ECO:0000256" key="4">
    <source>
        <dbReference type="SAM" id="MobiDB-lite"/>
    </source>
</evidence>
<sequence>MASRSWNRVELIGNLTRDPELRYTPNGAAVATFGLATNRTYVSEGERKEEVDFHRLVAWNKLAELCTQLLKKGTKVFISGRLQTRSWEAADGATRQTTEIVIEDMIVLTPKGTGGPITSEDLDSIPEAAKAESAPAEEKAPKEETKAEESKEPVEKAPQEEVKDDLPF</sequence>
<proteinExistence type="inferred from homology"/>
<dbReference type="PATRIC" id="fig|1618431.3.peg.737"/>
<reference evidence="5 6" key="1">
    <citation type="journal article" date="2015" name="Nature">
        <title>rRNA introns, odd ribosomes, and small enigmatic genomes across a large radiation of phyla.</title>
        <authorList>
            <person name="Brown C.T."/>
            <person name="Hug L.A."/>
            <person name="Thomas B.C."/>
            <person name="Sharon I."/>
            <person name="Castelle C.J."/>
            <person name="Singh A."/>
            <person name="Wilkins M.J."/>
            <person name="Williams K.H."/>
            <person name="Banfield J.F."/>
        </authorList>
    </citation>
    <scope>NUCLEOTIDE SEQUENCE [LARGE SCALE GENOMIC DNA]</scope>
</reference>
<dbReference type="GO" id="GO:0009295">
    <property type="term" value="C:nucleoid"/>
    <property type="evidence" value="ECO:0007669"/>
    <property type="project" value="TreeGrafter"/>
</dbReference>
<dbReference type="Pfam" id="PF00436">
    <property type="entry name" value="SSB"/>
    <property type="match status" value="1"/>
</dbReference>
<dbReference type="GO" id="GO:0003697">
    <property type="term" value="F:single-stranded DNA binding"/>
    <property type="evidence" value="ECO:0007669"/>
    <property type="project" value="UniProtKB-UniRule"/>
</dbReference>
<dbReference type="Proteomes" id="UP000034881">
    <property type="component" value="Unassembled WGS sequence"/>
</dbReference>
<gene>
    <name evidence="5" type="ORF">UT77_C0005G0001</name>
</gene>